<feature type="domain" description="Peptide chain release factor" evidence="7">
    <location>
        <begin position="60"/>
        <end position="174"/>
    </location>
</feature>
<dbReference type="InterPro" id="IPR000352">
    <property type="entry name" value="Pep_chain_release_fac_I"/>
</dbReference>
<dbReference type="FunFam" id="3.30.70.1660:FF:000004">
    <property type="entry name" value="Peptide chain release factor 1"/>
    <property type="match status" value="1"/>
</dbReference>
<dbReference type="Gene3D" id="3.30.70.1660">
    <property type="match status" value="1"/>
</dbReference>
<dbReference type="Pfam" id="PF00472">
    <property type="entry name" value="RF-1"/>
    <property type="match status" value="1"/>
</dbReference>
<evidence type="ECO:0000256" key="4">
    <source>
        <dbReference type="ARBA" id="ARBA00022490"/>
    </source>
</evidence>
<dbReference type="PANTHER" id="PTHR43804:SF7">
    <property type="entry name" value="LD18447P"/>
    <property type="match status" value="1"/>
</dbReference>
<accession>A0A382JYK3</accession>
<organism evidence="8">
    <name type="scientific">marine metagenome</name>
    <dbReference type="NCBI Taxonomy" id="408172"/>
    <lineage>
        <taxon>unclassified sequences</taxon>
        <taxon>metagenomes</taxon>
        <taxon>ecological metagenomes</taxon>
    </lineage>
</organism>
<dbReference type="InterPro" id="IPR045853">
    <property type="entry name" value="Pep_chain_release_fac_I_sf"/>
</dbReference>
<dbReference type="GO" id="GO:0005829">
    <property type="term" value="C:cytosol"/>
    <property type="evidence" value="ECO:0007669"/>
    <property type="project" value="UniProtKB-ARBA"/>
</dbReference>
<gene>
    <name evidence="8" type="ORF">METZ01_LOCUS269723</name>
</gene>
<keyword evidence="5" id="KW-0648">Protein biosynthesis</keyword>
<evidence type="ECO:0000256" key="6">
    <source>
        <dbReference type="SAM" id="MobiDB-lite"/>
    </source>
</evidence>
<proteinExistence type="inferred from homology"/>
<dbReference type="InterPro" id="IPR050057">
    <property type="entry name" value="Prokaryotic/Mito_RF"/>
</dbReference>
<protein>
    <recommendedName>
        <fullName evidence="7">Peptide chain release factor domain-containing protein</fullName>
    </recommendedName>
</protein>
<dbReference type="FunFam" id="3.30.160.20:FF:000004">
    <property type="entry name" value="Peptide chain release factor 1"/>
    <property type="match status" value="1"/>
</dbReference>
<feature type="compositionally biased region" description="Basic and acidic residues" evidence="6">
    <location>
        <begin position="280"/>
        <end position="289"/>
    </location>
</feature>
<name>A0A382JYK3_9ZZZZ</name>
<keyword evidence="3" id="KW-0488">Methylation</keyword>
<evidence type="ECO:0000259" key="7">
    <source>
        <dbReference type="SMART" id="SM00937"/>
    </source>
</evidence>
<comment type="subcellular location">
    <subcellularLocation>
        <location evidence="1">Cytoplasm</location>
    </subcellularLocation>
</comment>
<dbReference type="SMART" id="SM00937">
    <property type="entry name" value="PCRF"/>
    <property type="match status" value="1"/>
</dbReference>
<dbReference type="InterPro" id="IPR004373">
    <property type="entry name" value="RF-1"/>
</dbReference>
<dbReference type="InterPro" id="IPR005139">
    <property type="entry name" value="PCRF"/>
</dbReference>
<evidence type="ECO:0000256" key="5">
    <source>
        <dbReference type="ARBA" id="ARBA00022917"/>
    </source>
</evidence>
<dbReference type="Gene3D" id="6.10.140.1950">
    <property type="match status" value="1"/>
</dbReference>
<dbReference type="SUPFAM" id="SSF75620">
    <property type="entry name" value="Release factor"/>
    <property type="match status" value="1"/>
</dbReference>
<dbReference type="EMBL" id="UINC01077085">
    <property type="protein sequence ID" value="SVC16869.1"/>
    <property type="molecule type" value="Genomic_DNA"/>
</dbReference>
<dbReference type="GO" id="GO:0016149">
    <property type="term" value="F:translation release factor activity, codon specific"/>
    <property type="evidence" value="ECO:0007669"/>
    <property type="project" value="InterPro"/>
</dbReference>
<dbReference type="HAMAP" id="MF_00093">
    <property type="entry name" value="Rel_fac_1"/>
    <property type="match status" value="1"/>
</dbReference>
<dbReference type="NCBIfam" id="NF001859">
    <property type="entry name" value="PRK00591.1"/>
    <property type="match status" value="1"/>
</dbReference>
<dbReference type="AlphaFoldDB" id="A0A382JYK3"/>
<comment type="similarity">
    <text evidence="2">Belongs to the prokaryotic/mitochondrial release factor family.</text>
</comment>
<dbReference type="PANTHER" id="PTHR43804">
    <property type="entry name" value="LD18447P"/>
    <property type="match status" value="1"/>
</dbReference>
<evidence type="ECO:0000256" key="1">
    <source>
        <dbReference type="ARBA" id="ARBA00004496"/>
    </source>
</evidence>
<evidence type="ECO:0000313" key="8">
    <source>
        <dbReference type="EMBL" id="SVC16869.1"/>
    </source>
</evidence>
<feature type="region of interest" description="Disordered" evidence="6">
    <location>
        <begin position="280"/>
        <end position="307"/>
    </location>
</feature>
<evidence type="ECO:0000256" key="3">
    <source>
        <dbReference type="ARBA" id="ARBA00022481"/>
    </source>
</evidence>
<dbReference type="Pfam" id="PF03462">
    <property type="entry name" value="PCRF"/>
    <property type="match status" value="1"/>
</dbReference>
<feature type="non-terminal residue" evidence="8">
    <location>
        <position position="359"/>
    </location>
</feature>
<dbReference type="NCBIfam" id="TIGR00019">
    <property type="entry name" value="prfA"/>
    <property type="match status" value="1"/>
</dbReference>
<sequence length="359" mass="40328">MLDKLAGIETRFAEITQLLADPEIATDYTRVTEYAQERASIEPIVSLAIQYRKTTQALIDAKSLLDDIEMRPMVEDEIEVLRSTVETLEKKILRLLLPVDPRDERDVIVEIRAGAGGDEAGLFAADLFRMYSRYAEARKWRTEILSSNTSGVGGYKEVIVEIKGKGAYSRLKYESGVHRVQRVPETETQGRIHTSTSTVAVMAEVDNVEINIPDTDIKMEVYRAGGAGGQSVQKNSTAVRLTHKPTGVVVQCQDERSQMQNRLRAMSVLRARLYEKEIEKRRSEQEANRRAQVGTGDRSEKIRTYNFPQNRVTDHRINITSHNLEGVLNGDIDAFVDELSSREEASRLADAGLDDSPDT</sequence>
<reference evidence="8" key="1">
    <citation type="submission" date="2018-05" db="EMBL/GenBank/DDBJ databases">
        <authorList>
            <person name="Lanie J.A."/>
            <person name="Ng W.-L."/>
            <person name="Kazmierczak K.M."/>
            <person name="Andrzejewski T.M."/>
            <person name="Davidsen T.M."/>
            <person name="Wayne K.J."/>
            <person name="Tettelin H."/>
            <person name="Glass J.I."/>
            <person name="Rusch D."/>
            <person name="Podicherti R."/>
            <person name="Tsui H.-C.T."/>
            <person name="Winkler M.E."/>
        </authorList>
    </citation>
    <scope>NUCLEOTIDE SEQUENCE</scope>
</reference>
<dbReference type="Gene3D" id="3.30.160.20">
    <property type="match status" value="1"/>
</dbReference>
<keyword evidence="4" id="KW-0963">Cytoplasm</keyword>
<dbReference type="FunFam" id="3.30.70.1660:FF:000002">
    <property type="entry name" value="Peptide chain release factor 1"/>
    <property type="match status" value="1"/>
</dbReference>
<evidence type="ECO:0000256" key="2">
    <source>
        <dbReference type="ARBA" id="ARBA00010835"/>
    </source>
</evidence>